<keyword evidence="3" id="KW-0597">Phosphoprotein</keyword>
<dbReference type="InterPro" id="IPR011712">
    <property type="entry name" value="Sig_transdc_His_kin_sub3_dim/P"/>
</dbReference>
<dbReference type="PANTHER" id="PTHR24421:SF10">
    <property type="entry name" value="NITRATE_NITRITE SENSOR PROTEIN NARQ"/>
    <property type="match status" value="1"/>
</dbReference>
<evidence type="ECO:0000256" key="7">
    <source>
        <dbReference type="ARBA" id="ARBA00022840"/>
    </source>
</evidence>
<keyword evidence="7" id="KW-0067">ATP-binding</keyword>
<dbReference type="AlphaFoldDB" id="A0A220MR79"/>
<dbReference type="KEGG" id="bfm:BP422_29160"/>
<dbReference type="CDD" id="cd16917">
    <property type="entry name" value="HATPase_UhpB-NarQ-NarX-like"/>
    <property type="match status" value="1"/>
</dbReference>
<keyword evidence="5" id="KW-0547">Nucleotide-binding</keyword>
<evidence type="ECO:0000256" key="8">
    <source>
        <dbReference type="ARBA" id="ARBA00023012"/>
    </source>
</evidence>
<dbReference type="Proteomes" id="UP000197781">
    <property type="component" value="Chromosome"/>
</dbReference>
<dbReference type="GO" id="GO:0046983">
    <property type="term" value="F:protein dimerization activity"/>
    <property type="evidence" value="ECO:0007669"/>
    <property type="project" value="InterPro"/>
</dbReference>
<evidence type="ECO:0000313" key="12">
    <source>
        <dbReference type="EMBL" id="ASJ57219.1"/>
    </source>
</evidence>
<sequence length="371" mass="41607">MELWTIANKAAVLGFIIVTSFLAHPTSETDPWQILVYLLYLATNLTILIVKKRNHKQLFMGLSIVFVVASTLVLDPLFVLLLPVHILELVFLASKQRVVVFGCMLLPLFIVLPEWMPMYLLTAFLSFLLYRCGSMLTDKLRRLEAEREKMREDLQSLTRSLNESSEYFRQSTYTIQLEERNRLSQQIHDDVGHAVAGALIQMEASRLLMATDQDKASELLRNAIAISKEGLERIRVTLKDVKPRPEELGINRLRLFVDELSARETVTATLTFDGDIDVITPIQWKIIQQNATEAVTNALKYAKATVISLEVRVLNTFIKAVVTDNGAGAEKVVKGLGILGMEERAASAGGTVIVDGTRGFSVTTLLPYRNE</sequence>
<dbReference type="Gene3D" id="3.30.565.10">
    <property type="entry name" value="Histidine kinase-like ATPase, C-terminal domain"/>
    <property type="match status" value="1"/>
</dbReference>
<accession>A0A220MR79</accession>
<keyword evidence="10" id="KW-1133">Transmembrane helix</keyword>
<evidence type="ECO:0000256" key="5">
    <source>
        <dbReference type="ARBA" id="ARBA00022741"/>
    </source>
</evidence>
<dbReference type="PANTHER" id="PTHR24421">
    <property type="entry name" value="NITRATE/NITRITE SENSOR PROTEIN NARX-RELATED"/>
    <property type="match status" value="1"/>
</dbReference>
<evidence type="ECO:0000313" key="13">
    <source>
        <dbReference type="Proteomes" id="UP000197781"/>
    </source>
</evidence>
<evidence type="ECO:0000256" key="4">
    <source>
        <dbReference type="ARBA" id="ARBA00022679"/>
    </source>
</evidence>
<gene>
    <name evidence="12" type="ORF">BP422_29160</name>
</gene>
<dbReference type="EC" id="2.7.13.3" evidence="2"/>
<comment type="catalytic activity">
    <reaction evidence="1">
        <text>ATP + protein L-histidine = ADP + protein N-phospho-L-histidine.</text>
        <dbReference type="EC" id="2.7.13.3"/>
    </reaction>
</comment>
<dbReference type="Pfam" id="PF07730">
    <property type="entry name" value="HisKA_3"/>
    <property type="match status" value="1"/>
</dbReference>
<dbReference type="GO" id="GO:0005524">
    <property type="term" value="F:ATP binding"/>
    <property type="evidence" value="ECO:0007669"/>
    <property type="project" value="UniProtKB-KW"/>
</dbReference>
<organism evidence="12 13">
    <name type="scientific">Brevibacillus formosus</name>
    <dbReference type="NCBI Taxonomy" id="54913"/>
    <lineage>
        <taxon>Bacteria</taxon>
        <taxon>Bacillati</taxon>
        <taxon>Bacillota</taxon>
        <taxon>Bacilli</taxon>
        <taxon>Bacillales</taxon>
        <taxon>Paenibacillaceae</taxon>
        <taxon>Brevibacillus</taxon>
    </lineage>
</organism>
<dbReference type="GO" id="GO:0016020">
    <property type="term" value="C:membrane"/>
    <property type="evidence" value="ECO:0007669"/>
    <property type="project" value="InterPro"/>
</dbReference>
<evidence type="ECO:0000259" key="11">
    <source>
        <dbReference type="Pfam" id="PF07730"/>
    </source>
</evidence>
<dbReference type="Gene3D" id="1.20.5.1930">
    <property type="match status" value="1"/>
</dbReference>
<name>A0A220MR79_9BACL</name>
<keyword evidence="4" id="KW-0808">Transferase</keyword>
<evidence type="ECO:0000256" key="1">
    <source>
        <dbReference type="ARBA" id="ARBA00000085"/>
    </source>
</evidence>
<protein>
    <recommendedName>
        <fullName evidence="2">histidine kinase</fullName>
        <ecNumber evidence="2">2.7.13.3</ecNumber>
    </recommendedName>
</protein>
<evidence type="ECO:0000256" key="3">
    <source>
        <dbReference type="ARBA" id="ARBA00022553"/>
    </source>
</evidence>
<feature type="transmembrane region" description="Helical" evidence="10">
    <location>
        <begin position="98"/>
        <end position="130"/>
    </location>
</feature>
<evidence type="ECO:0000256" key="10">
    <source>
        <dbReference type="SAM" id="Phobius"/>
    </source>
</evidence>
<feature type="domain" description="Signal transduction histidine kinase subgroup 3 dimerisation and phosphoacceptor" evidence="11">
    <location>
        <begin position="179"/>
        <end position="244"/>
    </location>
</feature>
<evidence type="ECO:0000256" key="9">
    <source>
        <dbReference type="SAM" id="Coils"/>
    </source>
</evidence>
<dbReference type="SUPFAM" id="SSF55874">
    <property type="entry name" value="ATPase domain of HSP90 chaperone/DNA topoisomerase II/histidine kinase"/>
    <property type="match status" value="1"/>
</dbReference>
<keyword evidence="10" id="KW-0812">Transmembrane</keyword>
<proteinExistence type="predicted"/>
<feature type="transmembrane region" description="Helical" evidence="10">
    <location>
        <begin position="62"/>
        <end position="86"/>
    </location>
</feature>
<dbReference type="InterPro" id="IPR050482">
    <property type="entry name" value="Sensor_HK_TwoCompSys"/>
</dbReference>
<reference evidence="12 13" key="1">
    <citation type="submission" date="2016-11" db="EMBL/GenBank/DDBJ databases">
        <authorList>
            <person name="Jaros S."/>
            <person name="Januszkiewicz K."/>
            <person name="Wedrychowicz H."/>
        </authorList>
    </citation>
    <scope>NUCLEOTIDE SEQUENCE [LARGE SCALE GENOMIC DNA]</scope>
    <source>
        <strain evidence="12 13">NF2</strain>
    </source>
</reference>
<dbReference type="InterPro" id="IPR036890">
    <property type="entry name" value="HATPase_C_sf"/>
</dbReference>
<evidence type="ECO:0000256" key="2">
    <source>
        <dbReference type="ARBA" id="ARBA00012438"/>
    </source>
</evidence>
<feature type="coiled-coil region" evidence="9">
    <location>
        <begin position="133"/>
        <end position="160"/>
    </location>
</feature>
<keyword evidence="10" id="KW-0472">Membrane</keyword>
<keyword evidence="9" id="KW-0175">Coiled coil</keyword>
<dbReference type="EMBL" id="CP018145">
    <property type="protein sequence ID" value="ASJ57219.1"/>
    <property type="molecule type" value="Genomic_DNA"/>
</dbReference>
<keyword evidence="8" id="KW-0902">Two-component regulatory system</keyword>
<dbReference type="GO" id="GO:0000155">
    <property type="term" value="F:phosphorelay sensor kinase activity"/>
    <property type="evidence" value="ECO:0007669"/>
    <property type="project" value="InterPro"/>
</dbReference>
<dbReference type="RefSeq" id="WP_088910677.1">
    <property type="nucleotide sequence ID" value="NZ_CP018145.1"/>
</dbReference>
<evidence type="ECO:0000256" key="6">
    <source>
        <dbReference type="ARBA" id="ARBA00022777"/>
    </source>
</evidence>
<feature type="transmembrane region" description="Helical" evidence="10">
    <location>
        <begin position="33"/>
        <end position="50"/>
    </location>
</feature>
<keyword evidence="6 12" id="KW-0418">Kinase</keyword>